<gene>
    <name evidence="1" type="ORF">C8N29_11916</name>
</gene>
<dbReference type="InterPro" id="IPR052931">
    <property type="entry name" value="Prophage_regulatory_activator"/>
</dbReference>
<dbReference type="Proteomes" id="UP000244223">
    <property type="component" value="Unassembled WGS sequence"/>
</dbReference>
<dbReference type="AlphaFoldDB" id="A0A2T5IU16"/>
<sequence>MNMPINTTISHQPTYKMLSMKQLIEQTGLSRSTLYNMMDVKSKRYDPTFPRAIKLTEARVCWLESEVNAWLESKINSSRG</sequence>
<organism evidence="1 2">
    <name type="scientific">Agitococcus lubricus</name>
    <dbReference type="NCBI Taxonomy" id="1077255"/>
    <lineage>
        <taxon>Bacteria</taxon>
        <taxon>Pseudomonadati</taxon>
        <taxon>Pseudomonadota</taxon>
        <taxon>Gammaproteobacteria</taxon>
        <taxon>Moraxellales</taxon>
        <taxon>Moraxellaceae</taxon>
        <taxon>Agitococcus</taxon>
    </lineage>
</organism>
<evidence type="ECO:0000313" key="1">
    <source>
        <dbReference type="EMBL" id="PTQ87369.1"/>
    </source>
</evidence>
<keyword evidence="2" id="KW-1185">Reference proteome</keyword>
<accession>A0A2T5IU16</accession>
<dbReference type="PANTHER" id="PTHR36154:SF1">
    <property type="entry name" value="DNA-BINDING TRANSCRIPTIONAL ACTIVATOR ALPA"/>
    <property type="match status" value="1"/>
</dbReference>
<dbReference type="EMBL" id="QAON01000019">
    <property type="protein sequence ID" value="PTQ87369.1"/>
    <property type="molecule type" value="Genomic_DNA"/>
</dbReference>
<dbReference type="Gene3D" id="1.10.238.160">
    <property type="match status" value="1"/>
</dbReference>
<evidence type="ECO:0000313" key="2">
    <source>
        <dbReference type="Proteomes" id="UP000244223"/>
    </source>
</evidence>
<name>A0A2T5IU16_9GAMM</name>
<dbReference type="PANTHER" id="PTHR36154">
    <property type="entry name" value="DNA-BINDING TRANSCRIPTIONAL ACTIVATOR ALPA"/>
    <property type="match status" value="1"/>
</dbReference>
<dbReference type="RefSeq" id="WP_239987182.1">
    <property type="nucleotide sequence ID" value="NZ_QAON01000019.1"/>
</dbReference>
<protein>
    <submittedName>
        <fullName evidence="1">AlpA family transcriptional regulator</fullName>
    </submittedName>
</protein>
<reference evidence="1 2" key="1">
    <citation type="submission" date="2018-04" db="EMBL/GenBank/DDBJ databases">
        <title>Genomic Encyclopedia of Archaeal and Bacterial Type Strains, Phase II (KMG-II): from individual species to whole genera.</title>
        <authorList>
            <person name="Goeker M."/>
        </authorList>
    </citation>
    <scope>NUCLEOTIDE SEQUENCE [LARGE SCALE GENOMIC DNA]</scope>
    <source>
        <strain evidence="1 2">DSM 5822</strain>
    </source>
</reference>
<dbReference type="Pfam" id="PF05930">
    <property type="entry name" value="Phage_AlpA"/>
    <property type="match status" value="1"/>
</dbReference>
<dbReference type="InterPro" id="IPR010260">
    <property type="entry name" value="AlpA"/>
</dbReference>
<comment type="caution">
    <text evidence="1">The sequence shown here is derived from an EMBL/GenBank/DDBJ whole genome shotgun (WGS) entry which is preliminary data.</text>
</comment>
<proteinExistence type="predicted"/>